<name>A0ACC3DN22_9PEZI</name>
<organism evidence="1 2">
    <name type="scientific">Coniosporium uncinatum</name>
    <dbReference type="NCBI Taxonomy" id="93489"/>
    <lineage>
        <taxon>Eukaryota</taxon>
        <taxon>Fungi</taxon>
        <taxon>Dikarya</taxon>
        <taxon>Ascomycota</taxon>
        <taxon>Pezizomycotina</taxon>
        <taxon>Dothideomycetes</taxon>
        <taxon>Dothideomycetes incertae sedis</taxon>
        <taxon>Coniosporium</taxon>
    </lineage>
</organism>
<evidence type="ECO:0000313" key="1">
    <source>
        <dbReference type="EMBL" id="KAK3077925.1"/>
    </source>
</evidence>
<evidence type="ECO:0000313" key="2">
    <source>
        <dbReference type="Proteomes" id="UP001186974"/>
    </source>
</evidence>
<sequence length="702" mass="77649">RRSGGSGSFGAGAASRASSSPRNQQGQRKQNKGQKKYARLADEDAFAESAAMRSSTSRKGQTSITHLMNFSLPPRPQNYYHHAYNSGRNSRKTPSWGLGSGYHAVDKARYVHANYRFIVDPRGDYQAQSVDADIHLDWNNVLQILASSISQEASCPICLGPPTAPRMAKCGHIFCLPCLIRYMHSEDDSGPHNVPEKRARWKKCPICEDSIYISDTRPVRWYIGQEGEPPREGGDVVLRLVVRQLGSTLALPRDGSGSLGKDESIPWHFAAEVMDYARVMKGSEDYMLEQLERDIIAIETQEKEDEVMFGADNVVWSRKAVRSIQEAKERIKDVGNPPEMPTKPAQPQPRRAPIQFHDPEVAPDMYNIAHASSSGQSLSERSASEFSASISTGTSTASHPAPRTARNFETTAADAQQPATSALAASLAQFRHSRSHAASQQPAEYFFYQALLHYYLSPLDVRILRDAFGSYSSFPSTILPRVEHVSSGHIIDDDFRKRTKYLAHLPFGCEVGFLECDWTDTVPAEVLEKFKPDIEKRRSRHLDKSTREEKARLLAEKEEERRYAFARKKRTADPSSSERFSANDFLPLQSSVPENGSTGASFDAGTTPPWAARQGSAFASLASPGTSPQHSRTVWGTPAIQATSPSLIAEPDHHPAVPDDGWLQGWEKELMQEDEMLAQAQALSLADEGRGESSKTSGTSTP</sequence>
<accession>A0ACC3DN22</accession>
<protein>
    <submittedName>
        <fullName evidence="1">Uncharacterized protein</fullName>
    </submittedName>
</protein>
<reference evidence="1" key="1">
    <citation type="submission" date="2024-09" db="EMBL/GenBank/DDBJ databases">
        <title>Black Yeasts Isolated from many extreme environments.</title>
        <authorList>
            <person name="Coleine C."/>
            <person name="Stajich J.E."/>
            <person name="Selbmann L."/>
        </authorList>
    </citation>
    <scope>NUCLEOTIDE SEQUENCE</scope>
    <source>
        <strain evidence="1">CCFEE 5737</strain>
    </source>
</reference>
<proteinExistence type="predicted"/>
<dbReference type="EMBL" id="JAWDJW010002367">
    <property type="protein sequence ID" value="KAK3077925.1"/>
    <property type="molecule type" value="Genomic_DNA"/>
</dbReference>
<feature type="non-terminal residue" evidence="1">
    <location>
        <position position="702"/>
    </location>
</feature>
<feature type="non-terminal residue" evidence="1">
    <location>
        <position position="1"/>
    </location>
</feature>
<gene>
    <name evidence="1" type="ORF">LTS18_008893</name>
</gene>
<dbReference type="Proteomes" id="UP001186974">
    <property type="component" value="Unassembled WGS sequence"/>
</dbReference>
<comment type="caution">
    <text evidence="1">The sequence shown here is derived from an EMBL/GenBank/DDBJ whole genome shotgun (WGS) entry which is preliminary data.</text>
</comment>
<keyword evidence="2" id="KW-1185">Reference proteome</keyword>